<dbReference type="GO" id="GO:0005829">
    <property type="term" value="C:cytosol"/>
    <property type="evidence" value="ECO:0007669"/>
    <property type="project" value="EnsemblFungi"/>
</dbReference>
<reference evidence="4 5" key="1">
    <citation type="submission" date="2017-04" db="EMBL/GenBank/DDBJ databases">
        <title>Draft genome of the yeast Clavispora lusitaniae type strain CBS 6936.</title>
        <authorList>
            <person name="Durrens P."/>
            <person name="Klopp C."/>
            <person name="Biteau N."/>
            <person name="Fitton-Ouhabi V."/>
            <person name="Dementhon K."/>
            <person name="Accoceberry I."/>
            <person name="Sherman D.J."/>
            <person name="Noel T."/>
        </authorList>
    </citation>
    <scope>NUCLEOTIDE SEQUENCE [LARGE SCALE GENOMIC DNA]</scope>
    <source>
        <strain evidence="4 5">CBS 6936</strain>
    </source>
</reference>
<evidence type="ECO:0000313" key="4">
    <source>
        <dbReference type="EMBL" id="OVF10514.1"/>
    </source>
</evidence>
<dbReference type="GO" id="GO:0000502">
    <property type="term" value="C:proteasome complex"/>
    <property type="evidence" value="ECO:0007669"/>
    <property type="project" value="UniProtKB-KW"/>
</dbReference>
<dbReference type="PANTHER" id="PTHR24180">
    <property type="entry name" value="CYCLIN-DEPENDENT KINASE INHIBITOR 2C-RELATED"/>
    <property type="match status" value="1"/>
</dbReference>
<dbReference type="GO" id="GO:0005634">
    <property type="term" value="C:nucleus"/>
    <property type="evidence" value="ECO:0007669"/>
    <property type="project" value="EnsemblFungi"/>
</dbReference>
<dbReference type="PRINTS" id="PR01415">
    <property type="entry name" value="ANKYRIN"/>
</dbReference>
<dbReference type="AlphaFoldDB" id="A0AA91Q3L9"/>
<dbReference type="SMART" id="SM00248">
    <property type="entry name" value="ANK"/>
    <property type="match status" value="6"/>
</dbReference>
<keyword evidence="2 3" id="KW-0040">ANK repeat</keyword>
<feature type="repeat" description="ANK" evidence="3">
    <location>
        <begin position="135"/>
        <end position="167"/>
    </location>
</feature>
<feature type="repeat" description="ANK" evidence="3">
    <location>
        <begin position="168"/>
        <end position="200"/>
    </location>
</feature>
<dbReference type="Pfam" id="PF12796">
    <property type="entry name" value="Ank_2"/>
    <property type="match status" value="2"/>
</dbReference>
<evidence type="ECO:0000256" key="2">
    <source>
        <dbReference type="ARBA" id="ARBA00023043"/>
    </source>
</evidence>
<name>A0AA91Q3L9_CLALS</name>
<dbReference type="GO" id="GO:0044183">
    <property type="term" value="F:protein folding chaperone"/>
    <property type="evidence" value="ECO:0007669"/>
    <property type="project" value="EnsemblFungi"/>
</dbReference>
<dbReference type="InterPro" id="IPR002110">
    <property type="entry name" value="Ankyrin_rpt"/>
</dbReference>
<evidence type="ECO:0000313" key="5">
    <source>
        <dbReference type="Proteomes" id="UP000195602"/>
    </source>
</evidence>
<sequence>MSLHEAARDNKPDIVSALLSENPSLASSLDDDSRTPLHWACTMQHSAIVCLLLPHIGEIDDLTDEAGWTPVHIAAAVGSNSILELLMAHDPQPDINLPTSTGATALHVAVSKGHVDTVHLLIDTYKCSVRAKDKMGRTALHRAAAGGSQPLVKRLVAAGAVVSATDKDGWTALHHALAEGHGDVAVLLVQLGADTGAADSSGATPVDVANEQVRAYFTRAVGL</sequence>
<dbReference type="GO" id="GO:1904855">
    <property type="term" value="F:proteasome regulatory particle binding"/>
    <property type="evidence" value="ECO:0007669"/>
    <property type="project" value="EnsemblFungi"/>
</dbReference>
<evidence type="ECO:0000256" key="3">
    <source>
        <dbReference type="PROSITE-ProRule" id="PRU00023"/>
    </source>
</evidence>
<feature type="repeat" description="ANK" evidence="3">
    <location>
        <begin position="101"/>
        <end position="123"/>
    </location>
</feature>
<organism evidence="4 5">
    <name type="scientific">Clavispora lusitaniae</name>
    <name type="common">Candida lusitaniae</name>
    <dbReference type="NCBI Taxonomy" id="36911"/>
    <lineage>
        <taxon>Eukaryota</taxon>
        <taxon>Fungi</taxon>
        <taxon>Dikarya</taxon>
        <taxon>Ascomycota</taxon>
        <taxon>Saccharomycotina</taxon>
        <taxon>Pichiomycetes</taxon>
        <taxon>Metschnikowiaceae</taxon>
        <taxon>Clavispora</taxon>
    </lineage>
</organism>
<dbReference type="OMA" id="WAVAYNR"/>
<gene>
    <name evidence="4" type="ORF">A9F13_02g03388</name>
</gene>
<dbReference type="InterPro" id="IPR051637">
    <property type="entry name" value="Ank_repeat_dom-contain_49"/>
</dbReference>
<dbReference type="Gene3D" id="1.25.40.20">
    <property type="entry name" value="Ankyrin repeat-containing domain"/>
    <property type="match status" value="1"/>
</dbReference>
<dbReference type="Proteomes" id="UP000195602">
    <property type="component" value="Unassembled WGS sequence"/>
</dbReference>
<accession>A0AA91Q3L9</accession>
<keyword evidence="1" id="KW-0677">Repeat</keyword>
<dbReference type="PANTHER" id="PTHR24180:SF52">
    <property type="match status" value="1"/>
</dbReference>
<dbReference type="PROSITE" id="PS50297">
    <property type="entry name" value="ANK_REP_REGION"/>
    <property type="match status" value="3"/>
</dbReference>
<dbReference type="GO" id="GO:0070682">
    <property type="term" value="P:proteasome regulatory particle assembly"/>
    <property type="evidence" value="ECO:0007669"/>
    <property type="project" value="EnsemblFungi"/>
</dbReference>
<evidence type="ECO:0000256" key="1">
    <source>
        <dbReference type="ARBA" id="ARBA00022737"/>
    </source>
</evidence>
<dbReference type="PROSITE" id="PS50088">
    <property type="entry name" value="ANK_REPEAT"/>
    <property type="match status" value="3"/>
</dbReference>
<comment type="caution">
    <text evidence="4">The sequence shown here is derived from an EMBL/GenBank/DDBJ whole genome shotgun (WGS) entry which is preliminary data.</text>
</comment>
<dbReference type="Pfam" id="PF13637">
    <property type="entry name" value="Ank_4"/>
    <property type="match status" value="1"/>
</dbReference>
<dbReference type="InterPro" id="IPR036770">
    <property type="entry name" value="Ankyrin_rpt-contain_sf"/>
</dbReference>
<keyword evidence="4" id="KW-0647">Proteasome</keyword>
<dbReference type="EMBL" id="LYUB02000002">
    <property type="protein sequence ID" value="OVF10514.1"/>
    <property type="molecule type" value="Genomic_DNA"/>
</dbReference>
<proteinExistence type="predicted"/>
<protein>
    <submittedName>
        <fullName evidence="4">26S proteasome regulatory subunit</fullName>
    </submittedName>
</protein>
<dbReference type="KEGG" id="clus:A9F13_02g03388"/>
<dbReference type="SUPFAM" id="SSF48403">
    <property type="entry name" value="Ankyrin repeat"/>
    <property type="match status" value="1"/>
</dbReference>